<reference evidence="1 2" key="1">
    <citation type="submission" date="2011-05" db="EMBL/GenBank/DDBJ databases">
        <title>Complete sequence of chromosome of Frankia symbiont of Datisca glomerata.</title>
        <authorList>
            <consortium name="US DOE Joint Genome Institute"/>
            <person name="Lucas S."/>
            <person name="Han J."/>
            <person name="Lapidus A."/>
            <person name="Cheng J.-F."/>
            <person name="Goodwin L."/>
            <person name="Pitluck S."/>
            <person name="Peters L."/>
            <person name="Mikhailova N."/>
            <person name="Chertkov O."/>
            <person name="Teshima H."/>
            <person name="Han C."/>
            <person name="Tapia R."/>
            <person name="Land M."/>
            <person name="Hauser L."/>
            <person name="Kyrpides N."/>
            <person name="Ivanova N."/>
            <person name="Pagani I."/>
            <person name="Berry A."/>
            <person name="Pawlowski K."/>
            <person name="Persson T."/>
            <person name="Vanden Heuvel B."/>
            <person name="Benson D."/>
            <person name="Woyke T."/>
        </authorList>
    </citation>
    <scope>NUCLEOTIDE SEQUENCE [LARGE SCALE GENOMIC DNA]</scope>
    <source>
        <strain evidence="2">4085684</strain>
    </source>
</reference>
<evidence type="ECO:0000313" key="2">
    <source>
        <dbReference type="Proteomes" id="UP000001549"/>
    </source>
</evidence>
<dbReference type="EMBL" id="CP002801">
    <property type="protein sequence ID" value="AEH09534.1"/>
    <property type="molecule type" value="Genomic_DNA"/>
</dbReference>
<dbReference type="Gene3D" id="3.10.450.50">
    <property type="match status" value="2"/>
</dbReference>
<sequence length="324" mass="35944">MAHYNFGIKWLKAFRESAEAVSKLYADDGFIFEDVMLDQYNINNKPDLHRVFGPYANKDPENGIGIHNFRIRSYIGDERVGLLRWEWSPEHAAVFLGLDVAGKPFGTQGHTFHIYNEQGLITRESSWWDASAVLRAVGPVSPTKSLTGTKPAVVKTSSGAPFIRAASGLEHAQRWAAALGSDTAALADLYADYFTVEWTKVDDHLDDTVTDRETLVERLGGIASGENGTYTFTPTAWFGGANDSYGLIHWNVRIEGATTYRGLPTSGKTLETVGSTFHQFDSEGKIILESTYWEDNTVFEALGVPVVRPHYWDENFDPASLLPG</sequence>
<name>F8AYA0_9ACTN</name>
<dbReference type="Proteomes" id="UP000001549">
    <property type="component" value="Chromosome"/>
</dbReference>
<protein>
    <recommendedName>
        <fullName evidence="3">SnoaL-like domain-containing protein</fullName>
    </recommendedName>
</protein>
<keyword evidence="2" id="KW-1185">Reference proteome</keyword>
<dbReference type="RefSeq" id="WP_013873469.1">
    <property type="nucleotide sequence ID" value="NC_015656.1"/>
</dbReference>
<evidence type="ECO:0000313" key="1">
    <source>
        <dbReference type="EMBL" id="AEH09534.1"/>
    </source>
</evidence>
<dbReference type="AlphaFoldDB" id="F8AYA0"/>
<organism evidence="1 2">
    <name type="scientific">Candidatus Protofrankia datiscae</name>
    <dbReference type="NCBI Taxonomy" id="2716812"/>
    <lineage>
        <taxon>Bacteria</taxon>
        <taxon>Bacillati</taxon>
        <taxon>Actinomycetota</taxon>
        <taxon>Actinomycetes</taxon>
        <taxon>Frankiales</taxon>
        <taxon>Frankiaceae</taxon>
        <taxon>Protofrankia</taxon>
    </lineage>
</organism>
<dbReference type="InterPro" id="IPR032710">
    <property type="entry name" value="NTF2-like_dom_sf"/>
</dbReference>
<dbReference type="SUPFAM" id="SSF54427">
    <property type="entry name" value="NTF2-like"/>
    <property type="match status" value="2"/>
</dbReference>
<gene>
    <name evidence="1" type="ordered locus">FsymDg_2122</name>
</gene>
<proteinExistence type="predicted"/>
<dbReference type="eggNOG" id="ENOG502ZAMF">
    <property type="taxonomic scope" value="Bacteria"/>
</dbReference>
<dbReference type="KEGG" id="fsy:FsymDg_2122"/>
<accession>F8AYA0</accession>
<dbReference type="HOGENOM" id="CLU_857264_0_0_11"/>
<evidence type="ECO:0008006" key="3">
    <source>
        <dbReference type="Google" id="ProtNLM"/>
    </source>
</evidence>